<evidence type="ECO:0000313" key="3">
    <source>
        <dbReference type="EMBL" id="OWT60071.1"/>
    </source>
</evidence>
<proteinExistence type="predicted"/>
<dbReference type="InterPro" id="IPR013785">
    <property type="entry name" value="Aldolase_TIM"/>
</dbReference>
<dbReference type="GO" id="GO:1902777">
    <property type="term" value="P:6-sulfoquinovose(1-) catabolic process"/>
    <property type="evidence" value="ECO:0007669"/>
    <property type="project" value="TreeGrafter"/>
</dbReference>
<dbReference type="PANTHER" id="PTHR39340">
    <property type="entry name" value="SULFOFRUCTOSEPHOSPHATE ALDOLASE"/>
    <property type="match status" value="1"/>
</dbReference>
<protein>
    <submittedName>
        <fullName evidence="3">IolC myo-catabolism protein</fullName>
    </submittedName>
</protein>
<accession>A0A225MKL3</accession>
<name>A0A225MKL3_9BURK</name>
<dbReference type="RefSeq" id="WP_088603329.1">
    <property type="nucleotide sequence ID" value="NZ_NJIH01000006.1"/>
</dbReference>
<feature type="domain" description="DUF2090" evidence="2">
    <location>
        <begin position="9"/>
        <end position="300"/>
    </location>
</feature>
<dbReference type="PANTHER" id="PTHR39340:SF1">
    <property type="entry name" value="SULFOFRUCTOSEPHOSPHATE ALDOLASE"/>
    <property type="match status" value="1"/>
</dbReference>
<dbReference type="OrthoDB" id="111160at2"/>
<dbReference type="EMBL" id="NJIH01000006">
    <property type="protein sequence ID" value="OWT60071.1"/>
    <property type="molecule type" value="Genomic_DNA"/>
</dbReference>
<dbReference type="Proteomes" id="UP000214603">
    <property type="component" value="Unassembled WGS sequence"/>
</dbReference>
<evidence type="ECO:0000313" key="4">
    <source>
        <dbReference type="Proteomes" id="UP000214603"/>
    </source>
</evidence>
<comment type="caution">
    <text evidence="3">The sequence shown here is derived from an EMBL/GenBank/DDBJ whole genome shotgun (WGS) entry which is preliminary data.</text>
</comment>
<evidence type="ECO:0000256" key="1">
    <source>
        <dbReference type="ARBA" id="ARBA00023239"/>
    </source>
</evidence>
<organism evidence="3 4">
    <name type="scientific">Candidimonas nitroreducens</name>
    <dbReference type="NCBI Taxonomy" id="683354"/>
    <lineage>
        <taxon>Bacteria</taxon>
        <taxon>Pseudomonadati</taxon>
        <taxon>Pseudomonadota</taxon>
        <taxon>Betaproteobacteria</taxon>
        <taxon>Burkholderiales</taxon>
        <taxon>Alcaligenaceae</taxon>
        <taxon>Candidimonas</taxon>
    </lineage>
</organism>
<dbReference type="AlphaFoldDB" id="A0A225MKL3"/>
<dbReference type="SUPFAM" id="SSF51569">
    <property type="entry name" value="Aldolase"/>
    <property type="match status" value="1"/>
</dbReference>
<keyword evidence="1" id="KW-0456">Lyase</keyword>
<dbReference type="Gene3D" id="3.20.20.70">
    <property type="entry name" value="Aldolase class I"/>
    <property type="match status" value="1"/>
</dbReference>
<dbReference type="Pfam" id="PF09863">
    <property type="entry name" value="DUF2090"/>
    <property type="match status" value="1"/>
</dbReference>
<gene>
    <name evidence="3" type="ORF">CEY11_10365</name>
</gene>
<dbReference type="GO" id="GO:0061595">
    <property type="term" value="F:6-deoxy-6-sulfofructose-1-phosphate aldolase activity"/>
    <property type="evidence" value="ECO:0007669"/>
    <property type="project" value="TreeGrafter"/>
</dbReference>
<dbReference type="InterPro" id="IPR050552">
    <property type="entry name" value="LacD_aldolase"/>
</dbReference>
<dbReference type="InterPro" id="IPR018659">
    <property type="entry name" value="DUF2090"/>
</dbReference>
<reference evidence="4" key="1">
    <citation type="submission" date="2017-06" db="EMBL/GenBank/DDBJ databases">
        <title>Herbaspirillum phytohormonus sp. nov., isolated from the root nodule of Robinia pseudoacacia in lead-zinc mine.</title>
        <authorList>
            <person name="Fan M."/>
            <person name="Lin Y."/>
        </authorList>
    </citation>
    <scope>NUCLEOTIDE SEQUENCE [LARGE SCALE GENOMIC DNA]</scope>
    <source>
        <strain evidence="4">SC-089</strain>
    </source>
</reference>
<sequence>MNPGYDKPLYLLPFDHRHSYVSGMFGFQPPLSARQHTEVADSKRLIYDGFREALSEGVSIDRAGILVDEEFGAPVLADARASGCVTAVSVEKSGSDEFFFEYGNAFMEHIAAIAPTFAKVLVRYNPEDDEQLNRRQADRLRSLSVACRDAGQRLMFELLVPANAAQLQRCGGDRDAYDRELRPALMCRAIRALQDEDVEPDVWKIEGLDSRADCEELVGTARRGGRRGVGCIVLGRGADEQRVMAWLRTAAAVPGFIGFAVGRTTFWDAVADERKGRATRAEAAGRIAQRYIEWVRIFEQAAAAAPQVAANGS</sequence>
<evidence type="ECO:0000259" key="2">
    <source>
        <dbReference type="Pfam" id="PF09863"/>
    </source>
</evidence>
<keyword evidence="4" id="KW-1185">Reference proteome</keyword>